<dbReference type="InterPro" id="IPR004963">
    <property type="entry name" value="PAE/NOTUM"/>
</dbReference>
<feature type="signal peptide" evidence="3">
    <location>
        <begin position="1"/>
        <end position="23"/>
    </location>
</feature>
<feature type="region of interest" description="Disordered" evidence="2">
    <location>
        <begin position="389"/>
        <end position="486"/>
    </location>
</feature>
<evidence type="ECO:0000256" key="1">
    <source>
        <dbReference type="ARBA" id="ARBA00010213"/>
    </source>
</evidence>
<name>A0A6P7HJG9_DIAVI</name>
<dbReference type="InParanoid" id="A0A6P7HJG9"/>
<reference evidence="4" key="1">
    <citation type="submission" date="2025-08" db="UniProtKB">
        <authorList>
            <consortium name="RefSeq"/>
        </authorList>
    </citation>
    <scope>IDENTIFICATION</scope>
    <source>
        <tissue evidence="4">Whole insect</tissue>
    </source>
</reference>
<evidence type="ECO:0000313" key="4">
    <source>
        <dbReference type="RefSeq" id="XP_028155730.1"/>
    </source>
</evidence>
<feature type="compositionally biased region" description="Basic residues" evidence="2">
    <location>
        <begin position="431"/>
        <end position="454"/>
    </location>
</feature>
<dbReference type="AlphaFoldDB" id="A0A6P7HJG9"/>
<gene>
    <name evidence="4" type="primary">LOC114349525</name>
</gene>
<dbReference type="PANTHER" id="PTHR21562:SF122">
    <property type="entry name" value="PALMITOLEOYL-PROTEIN CARBOXYLESTERASE NOTUM"/>
    <property type="match status" value="1"/>
</dbReference>
<accession>A0A6P7HJG9</accession>
<feature type="compositionally biased region" description="Basic residues" evidence="2">
    <location>
        <begin position="397"/>
        <end position="408"/>
    </location>
</feature>
<dbReference type="RefSeq" id="XP_028155730.1">
    <property type="nucleotide sequence ID" value="XM_028299929.1"/>
</dbReference>
<dbReference type="FunCoup" id="A0A6P7HJG9">
    <property type="interactions" value="75"/>
</dbReference>
<dbReference type="OrthoDB" id="2015280at2759"/>
<dbReference type="InterPro" id="IPR017946">
    <property type="entry name" value="PLC-like_Pdiesterase_TIM-brl"/>
</dbReference>
<dbReference type="GO" id="GO:0008081">
    <property type="term" value="F:phosphoric diester hydrolase activity"/>
    <property type="evidence" value="ECO:0007669"/>
    <property type="project" value="InterPro"/>
</dbReference>
<organism evidence="4">
    <name type="scientific">Diabrotica virgifera virgifera</name>
    <name type="common">western corn rootworm</name>
    <dbReference type="NCBI Taxonomy" id="50390"/>
    <lineage>
        <taxon>Eukaryota</taxon>
        <taxon>Metazoa</taxon>
        <taxon>Ecdysozoa</taxon>
        <taxon>Arthropoda</taxon>
        <taxon>Hexapoda</taxon>
        <taxon>Insecta</taxon>
        <taxon>Pterygota</taxon>
        <taxon>Neoptera</taxon>
        <taxon>Endopterygota</taxon>
        <taxon>Coleoptera</taxon>
        <taxon>Polyphaga</taxon>
        <taxon>Cucujiformia</taxon>
        <taxon>Chrysomeloidea</taxon>
        <taxon>Chrysomelidae</taxon>
        <taxon>Galerucinae</taxon>
        <taxon>Diabroticina</taxon>
        <taxon>Diabroticites</taxon>
        <taxon>Diabrotica</taxon>
    </lineage>
</organism>
<dbReference type="Pfam" id="PF03283">
    <property type="entry name" value="PAE"/>
    <property type="match status" value="1"/>
</dbReference>
<evidence type="ECO:0000256" key="2">
    <source>
        <dbReference type="SAM" id="MobiDB-lite"/>
    </source>
</evidence>
<dbReference type="PANTHER" id="PTHR21562">
    <property type="entry name" value="NOTUM-RELATED"/>
    <property type="match status" value="1"/>
</dbReference>
<protein>
    <submittedName>
        <fullName evidence="4">Palmitoleoyl-protein carboxylesterase NOTUM-like</fullName>
    </submittedName>
</protein>
<feature type="chain" id="PRO_5028274821" evidence="3">
    <location>
        <begin position="24"/>
        <end position="1004"/>
    </location>
</feature>
<dbReference type="SUPFAM" id="SSF51695">
    <property type="entry name" value="PLC-like phosphodiesterases"/>
    <property type="match status" value="1"/>
</dbReference>
<proteinExistence type="inferred from homology"/>
<sequence length="1004" mass="116378">MRVLTQIFSLWFGMCLAFHGGQGEVTVQQPIYTNTIQRFDHSSDHNGTHENEVKALKKVFLSNRSITCNDGSQAGFYLRRSHSSTKWIIFLEGGWYCYDVHTCRNRWLKQRHYMTSSKWPETKDVGGLLSPNMKENPFWWNANHVFVPYCTSDSWSGTKPPSSNDMFSFMGSFIVRQVVRDLIPLGLENSTDLILSGSSAGGTGVMLNLDYVKELLHEELMLTQINVRGVTDSGWFLDRTPYAPTNKPAVEAIRKGMEMWRGKVPRRCREEYMNEPWRCYFGYRLYPTLKSELFVFQWLFDEAQMDVDNVGAPVTKQQWDYIHKMGDALRHSFQNVSAVFAPACISHSVLTKRDWQNVKIDDISIAEALHCWEQKTARRRLKRVNNGKMLGNMQGRMGKRKRNQRRNRVAYEGLMDNDDRVGHMQNAPINMKRRRRNRKNKRPNKNKIRPRKQRNQVNNENKPPHNSHNFSPLDKRPSRSVLQNSRWPRKRRCIHRRLERCSWPQCNHSCPKLHNPFTGEEMDFIELLKSFGLDMNSVADALGIDIQTLNNMDHSELLNLLTQQSKGQTMSRVCRVLFVLFVNSVISTDASKCGDVHLTVSPRDAFLEMNWVTTCEGATNVPDEIILSRKNMESSDEDHGIILRIKPSDYPSGYLKTTAKFGQPYLPGGWDLEDEKTSRAPGPHCFPYWIASSHNNDVIHSRCLAVQPTWMTDNRNILGTRNIEDLMIPGTHNSGANTAGGTFQEKFILNQDRDIWTQLVFGIRYLDFRIGYYGAEGFFLNHDKFKIQEVRPLFRQIRKFLEASPDEIVILDFHRFPHPSQFPPHLHTQFIEIVNEDLGDLAVPVFNGRKGPTLNEIWATNKSLIIAYNNQQVVEAARDLNLVDRKPWLWYPLSQFWADTKSLPKLKKYMETSIAEHAQTRRTNPLWSLMAELTPQPIDIVFNTYNLRKLAQDTNREITKWFRDEFGKDSNIVATDYFLGNDIIDVAIEINTKGSRSKVISRYY</sequence>
<keyword evidence="3" id="KW-0732">Signal</keyword>
<evidence type="ECO:0000256" key="3">
    <source>
        <dbReference type="SAM" id="SignalP"/>
    </source>
</evidence>
<dbReference type="GO" id="GO:0006629">
    <property type="term" value="P:lipid metabolic process"/>
    <property type="evidence" value="ECO:0007669"/>
    <property type="project" value="InterPro"/>
</dbReference>
<feature type="compositionally biased region" description="Polar residues" evidence="2">
    <location>
        <begin position="457"/>
        <end position="470"/>
    </location>
</feature>
<comment type="similarity">
    <text evidence="1">Belongs to the pectinacetylesterase family. Notum subfamily.</text>
</comment>
<dbReference type="Gene3D" id="3.20.20.190">
    <property type="entry name" value="Phosphatidylinositol (PI) phosphodiesterase"/>
    <property type="match status" value="1"/>
</dbReference>